<accession>A0ABS1HGP5</accession>
<comment type="caution">
    <text evidence="5">The sequence shown here is derived from an EMBL/GenBank/DDBJ whole genome shotgun (WGS) entry which is preliminary data.</text>
</comment>
<evidence type="ECO:0000256" key="4">
    <source>
        <dbReference type="SAM" id="SignalP"/>
    </source>
</evidence>
<feature type="signal peptide" evidence="4">
    <location>
        <begin position="1"/>
        <end position="23"/>
    </location>
</feature>
<gene>
    <name evidence="5" type="ORF">JIV24_05820</name>
</gene>
<dbReference type="Proteomes" id="UP000605676">
    <property type="component" value="Unassembled WGS sequence"/>
</dbReference>
<proteinExistence type="predicted"/>
<sequence>MRYCYIISIIFLVAVGNLNTVGAQEKINQDVKVVKAYTPIVSDAFKVSYMPEVDDSTTFNPNFNYRILSTAVSTNYQPAPIAAAKINTARKEYLHKSYIKGGVGNYSSVLAELGYNILENEKFLLGLNIYHLSSLGNVTLEDDKTVDATFHDTWVAADFKHFFDDKTLSVDIGFNHNKYQYYGYQTLSDGTLYDMPDGSLLAGSFLVPDIDQRLSGLEAKISLSNNETNERKTQYNTWAGFNTFGNLTGVGQAGFELGGHLYRPINDLTFELGGAIESYSTSVPDTIGTMYTFADRSHTLLKVNPSVRFKSDNASLKVGLIMAGVLDTEGDEFYLTPDIMGELTVVEGIASIYVGVNGKVNMNDYQSIMTENAFASADINVKSSVYGLNFMAGIKGNFSASTSFTAGMEYGFFNNEHFWVNKAYSTMVTSPELMTIQHYSNQFDVVYDDGSVLKVMGELLYKPKKTMEFALNGAYYGWSLDTQTEAWHMPEVEIGVSGSFNVLENLYANAGIKYLGERSAYDVTDASFVKKLDGVVDVNIGAEYFFSKQWSFWVSMNNVAASKYYKWNGYPTQRFNAKAGIIFSF</sequence>
<organism evidence="5 6">
    <name type="scientific">Carboxylicivirga marina</name>
    <dbReference type="NCBI Taxonomy" id="2800988"/>
    <lineage>
        <taxon>Bacteria</taxon>
        <taxon>Pseudomonadati</taxon>
        <taxon>Bacteroidota</taxon>
        <taxon>Bacteroidia</taxon>
        <taxon>Marinilabiliales</taxon>
        <taxon>Marinilabiliaceae</taxon>
        <taxon>Carboxylicivirga</taxon>
    </lineage>
</organism>
<name>A0ABS1HGP5_9BACT</name>
<evidence type="ECO:0000313" key="6">
    <source>
        <dbReference type="Proteomes" id="UP000605676"/>
    </source>
</evidence>
<feature type="chain" id="PRO_5045442111" description="TonB-dependent receptor" evidence="4">
    <location>
        <begin position="24"/>
        <end position="585"/>
    </location>
</feature>
<dbReference type="RefSeq" id="WP_200464075.1">
    <property type="nucleotide sequence ID" value="NZ_JAENRR010000009.1"/>
</dbReference>
<dbReference type="SUPFAM" id="SSF56935">
    <property type="entry name" value="Porins"/>
    <property type="match status" value="1"/>
</dbReference>
<evidence type="ECO:0008006" key="7">
    <source>
        <dbReference type="Google" id="ProtNLM"/>
    </source>
</evidence>
<evidence type="ECO:0000256" key="1">
    <source>
        <dbReference type="ARBA" id="ARBA00004442"/>
    </source>
</evidence>
<dbReference type="Gene3D" id="2.40.170.20">
    <property type="entry name" value="TonB-dependent receptor, beta-barrel domain"/>
    <property type="match status" value="1"/>
</dbReference>
<dbReference type="EMBL" id="JAENRR010000009">
    <property type="protein sequence ID" value="MBK3516850.1"/>
    <property type="molecule type" value="Genomic_DNA"/>
</dbReference>
<comment type="subcellular location">
    <subcellularLocation>
        <location evidence="1">Cell outer membrane</location>
    </subcellularLocation>
</comment>
<evidence type="ECO:0000256" key="3">
    <source>
        <dbReference type="ARBA" id="ARBA00023237"/>
    </source>
</evidence>
<evidence type="ECO:0000256" key="2">
    <source>
        <dbReference type="ARBA" id="ARBA00023136"/>
    </source>
</evidence>
<keyword evidence="3" id="KW-0998">Cell outer membrane</keyword>
<evidence type="ECO:0000313" key="5">
    <source>
        <dbReference type="EMBL" id="MBK3516850.1"/>
    </source>
</evidence>
<dbReference type="InterPro" id="IPR036942">
    <property type="entry name" value="Beta-barrel_TonB_sf"/>
</dbReference>
<keyword evidence="4" id="KW-0732">Signal</keyword>
<keyword evidence="6" id="KW-1185">Reference proteome</keyword>
<reference evidence="5 6" key="1">
    <citation type="submission" date="2021-01" db="EMBL/GenBank/DDBJ databases">
        <title>Carboxyliciviraga sp.nov., isolated from coastal sediments.</title>
        <authorList>
            <person name="Lu D."/>
            <person name="Zhang T."/>
        </authorList>
    </citation>
    <scope>NUCLEOTIDE SEQUENCE [LARGE SCALE GENOMIC DNA]</scope>
    <source>
        <strain evidence="5 6">N1Y132</strain>
    </source>
</reference>
<protein>
    <recommendedName>
        <fullName evidence="7">TonB-dependent receptor</fullName>
    </recommendedName>
</protein>
<keyword evidence="2" id="KW-0472">Membrane</keyword>